<gene>
    <name evidence="1" type="ORF">JP75_01860</name>
</gene>
<evidence type="ECO:0000313" key="2">
    <source>
        <dbReference type="Proteomes" id="UP000028981"/>
    </source>
</evidence>
<reference evidence="1 2" key="1">
    <citation type="submission" date="2014-08" db="EMBL/GenBank/DDBJ databases">
        <authorList>
            <person name="Hassan Y.I."/>
            <person name="Lepp D."/>
            <person name="Zhou T."/>
        </authorList>
    </citation>
    <scope>NUCLEOTIDE SEQUENCE [LARGE SCALE GENOMIC DNA]</scope>
    <source>
        <strain evidence="1 2">IFO13584</strain>
    </source>
</reference>
<evidence type="ECO:0000313" key="1">
    <source>
        <dbReference type="EMBL" id="KFL32901.1"/>
    </source>
</evidence>
<protein>
    <recommendedName>
        <fullName evidence="3">Anti-sigma factor</fullName>
    </recommendedName>
</protein>
<dbReference type="OrthoDB" id="9152892at2"/>
<proteinExistence type="predicted"/>
<dbReference type="Proteomes" id="UP000028981">
    <property type="component" value="Unassembled WGS sequence"/>
</dbReference>
<sequence length="255" mass="27843">MMRNIETVDPLELAAYVDDQLDVSRRIEIEHWLSQNPDVAAQVMTDLRMRDELRLALAGDEVPPMPATSEMARRLEGRLHRGQFFRRLRPLAAASFLLSAGWIAHAQLGGTVPAQASSAVPEYVTAAVEAHHITTLRAGMHSQPRVTDYDPAELLAETAIRMPKLPAGWSVTDVQVYPSHFGPSVELAVNAGELGAVSLFAARPGQFIVERPSTRHVDDTTTAYWQFGDIAYALVASAPPGEVSRAAGSLFDSLY</sequence>
<dbReference type="AlphaFoldDB" id="A0A087M7P8"/>
<dbReference type="STRING" id="46914.JP75_01860"/>
<dbReference type="EMBL" id="JQGC01000001">
    <property type="protein sequence ID" value="KFL32901.1"/>
    <property type="molecule type" value="Genomic_DNA"/>
</dbReference>
<evidence type="ECO:0008006" key="3">
    <source>
        <dbReference type="Google" id="ProtNLM"/>
    </source>
</evidence>
<accession>A0A087M7P8</accession>
<organism evidence="1 2">
    <name type="scientific">Devosia riboflavina</name>
    <dbReference type="NCBI Taxonomy" id="46914"/>
    <lineage>
        <taxon>Bacteria</taxon>
        <taxon>Pseudomonadati</taxon>
        <taxon>Pseudomonadota</taxon>
        <taxon>Alphaproteobacteria</taxon>
        <taxon>Hyphomicrobiales</taxon>
        <taxon>Devosiaceae</taxon>
        <taxon>Devosia</taxon>
    </lineage>
</organism>
<name>A0A087M7P8_9HYPH</name>
<comment type="caution">
    <text evidence="1">The sequence shown here is derived from an EMBL/GenBank/DDBJ whole genome shotgun (WGS) entry which is preliminary data.</text>
</comment>
<keyword evidence="2" id="KW-1185">Reference proteome</keyword>